<dbReference type="Gene3D" id="1.10.10.60">
    <property type="entry name" value="Homeodomain-like"/>
    <property type="match status" value="1"/>
</dbReference>
<dbReference type="SUPFAM" id="SSF52540">
    <property type="entry name" value="P-loop containing nucleoside triphosphate hydrolases"/>
    <property type="match status" value="1"/>
</dbReference>
<name>A0A1G7HCD4_9RHOB</name>
<keyword evidence="9" id="KW-0010">Activator</keyword>
<evidence type="ECO:0000256" key="5">
    <source>
        <dbReference type="ARBA" id="ARBA00022741"/>
    </source>
</evidence>
<comment type="function">
    <text evidence="1">Required for activation of most nif operons, which are directly involved in nitrogen fixation.</text>
</comment>
<dbReference type="InterPro" id="IPR009057">
    <property type="entry name" value="Homeodomain-like_sf"/>
</dbReference>
<dbReference type="AlphaFoldDB" id="A0A1G7HCD4"/>
<dbReference type="CDD" id="cd00009">
    <property type="entry name" value="AAA"/>
    <property type="match status" value="1"/>
</dbReference>
<keyword evidence="7" id="KW-0902">Two-component regulatory system</keyword>
<dbReference type="FunFam" id="3.40.50.2300:FF:000018">
    <property type="entry name" value="DNA-binding transcriptional regulator NtrC"/>
    <property type="match status" value="1"/>
</dbReference>
<dbReference type="Pfam" id="PF00158">
    <property type="entry name" value="Sigma54_activat"/>
    <property type="match status" value="1"/>
</dbReference>
<dbReference type="GO" id="GO:0043565">
    <property type="term" value="F:sequence-specific DNA binding"/>
    <property type="evidence" value="ECO:0007669"/>
    <property type="project" value="InterPro"/>
</dbReference>
<dbReference type="InterPro" id="IPR025944">
    <property type="entry name" value="Sigma_54_int_dom_CS"/>
</dbReference>
<dbReference type="STRING" id="282683.SAMN04488105_110207"/>
<evidence type="ECO:0000259" key="12">
    <source>
        <dbReference type="PROSITE" id="PS50045"/>
    </source>
</evidence>
<dbReference type="Gene3D" id="3.40.50.300">
    <property type="entry name" value="P-loop containing nucleotide triphosphate hydrolases"/>
    <property type="match status" value="1"/>
</dbReference>
<keyword evidence="4 11" id="KW-0597">Phosphoprotein</keyword>
<dbReference type="SUPFAM" id="SSF46689">
    <property type="entry name" value="Homeodomain-like"/>
    <property type="match status" value="1"/>
</dbReference>
<dbReference type="GO" id="GO:0006355">
    <property type="term" value="P:regulation of DNA-templated transcription"/>
    <property type="evidence" value="ECO:0007669"/>
    <property type="project" value="InterPro"/>
</dbReference>
<evidence type="ECO:0000256" key="6">
    <source>
        <dbReference type="ARBA" id="ARBA00022840"/>
    </source>
</evidence>
<comment type="subunit">
    <text evidence="2">Interacts with sigma-54.</text>
</comment>
<dbReference type="InterPro" id="IPR001789">
    <property type="entry name" value="Sig_transdc_resp-reg_receiver"/>
</dbReference>
<dbReference type="PROSITE" id="PS00688">
    <property type="entry name" value="SIGMA54_INTERACT_3"/>
    <property type="match status" value="1"/>
</dbReference>
<evidence type="ECO:0000256" key="9">
    <source>
        <dbReference type="ARBA" id="ARBA00023159"/>
    </source>
</evidence>
<dbReference type="EMBL" id="FNAV01000010">
    <property type="protein sequence ID" value="SDE97964.1"/>
    <property type="molecule type" value="Genomic_DNA"/>
</dbReference>
<dbReference type="SUPFAM" id="SSF52172">
    <property type="entry name" value="CheY-like"/>
    <property type="match status" value="1"/>
</dbReference>
<accession>A0A1G7HCD4</accession>
<dbReference type="InterPro" id="IPR003593">
    <property type="entry name" value="AAA+_ATPase"/>
</dbReference>
<sequence length="472" mass="52067">MSDILIVDDERDIRELIGDILEDEGYTTRLAANSTEAMAEVNAEPPGLLILDIWLKDSKMDGIDILKTVKRDNPDIPIIIISGHGNIEIAVAAIKQGAYDFIEKPFNIDQLLVVIRRAMETSRLRRENNKLKRRETEVSQMVGESPAFRALVGQLDKVTKSNGRVMLSGPAGSGKEVAARYIHAHSGRAQGPFVTVNCAGVEPETMEEVLFGRETAERGIEPGLLEQAHGGVVYFDEVADMPLGTQSKILRVLVDQSFTRVGGSDKVRVDLRVISSTNRELEDEIASGRFRQELYHRLNVVPIAVPSLEDRREDIPLLAEYFIDACNKSQGLPLRRLSEDAVALMQTMIWPGNVRQLKNLVERVLILGEGTGPIEARELPQEAPSGGDEEGRVVLSGTLATLPLREAREAFEREYLLTQINRFGGNISRTAAFVGMERSALHRKLKSLGVVTGAKSGGRLAYVDEDQVQKVG</sequence>
<dbReference type="RefSeq" id="WP_008884959.1">
    <property type="nucleotide sequence ID" value="NZ_FNAV01000010.1"/>
</dbReference>
<dbReference type="PANTHER" id="PTHR32071:SF17">
    <property type="entry name" value="TRANSCRIPTIONAL REGULATOR (NTRC FAMILY)"/>
    <property type="match status" value="1"/>
</dbReference>
<reference evidence="15" key="1">
    <citation type="submission" date="2016-10" db="EMBL/GenBank/DDBJ databases">
        <authorList>
            <person name="Varghese N."/>
            <person name="Submissions S."/>
        </authorList>
    </citation>
    <scope>NUCLEOTIDE SEQUENCE [LARGE SCALE GENOMIC DNA]</scope>
    <source>
        <strain evidence="15">DSM 10146</strain>
    </source>
</reference>
<evidence type="ECO:0000256" key="7">
    <source>
        <dbReference type="ARBA" id="ARBA00023012"/>
    </source>
</evidence>
<protein>
    <recommendedName>
        <fullName evidence="3">Nif-specific regulatory protein</fullName>
    </recommendedName>
</protein>
<feature type="domain" description="Sigma-54 factor interaction" evidence="12">
    <location>
        <begin position="141"/>
        <end position="366"/>
    </location>
</feature>
<dbReference type="GO" id="GO:0000160">
    <property type="term" value="P:phosphorelay signal transduction system"/>
    <property type="evidence" value="ECO:0007669"/>
    <property type="project" value="UniProtKB-KW"/>
</dbReference>
<keyword evidence="10" id="KW-0804">Transcription</keyword>
<evidence type="ECO:0000313" key="14">
    <source>
        <dbReference type="EMBL" id="SDE97964.1"/>
    </source>
</evidence>
<evidence type="ECO:0000256" key="4">
    <source>
        <dbReference type="ARBA" id="ARBA00022553"/>
    </source>
</evidence>
<gene>
    <name evidence="14" type="ORF">SAMN04488105_110207</name>
</gene>
<dbReference type="PROSITE" id="PS50110">
    <property type="entry name" value="RESPONSE_REGULATORY"/>
    <property type="match status" value="1"/>
</dbReference>
<evidence type="ECO:0000259" key="13">
    <source>
        <dbReference type="PROSITE" id="PS50110"/>
    </source>
</evidence>
<dbReference type="SMART" id="SM00382">
    <property type="entry name" value="AAA"/>
    <property type="match status" value="1"/>
</dbReference>
<dbReference type="InterPro" id="IPR011006">
    <property type="entry name" value="CheY-like_superfamily"/>
</dbReference>
<dbReference type="Pfam" id="PF25601">
    <property type="entry name" value="AAA_lid_14"/>
    <property type="match status" value="1"/>
</dbReference>
<keyword evidence="15" id="KW-1185">Reference proteome</keyword>
<dbReference type="Proteomes" id="UP000198994">
    <property type="component" value="Unassembled WGS sequence"/>
</dbReference>
<dbReference type="Gene3D" id="1.10.8.60">
    <property type="match status" value="1"/>
</dbReference>
<dbReference type="PANTHER" id="PTHR32071">
    <property type="entry name" value="TRANSCRIPTIONAL REGULATORY PROTEIN"/>
    <property type="match status" value="1"/>
</dbReference>
<dbReference type="PROSITE" id="PS50045">
    <property type="entry name" value="SIGMA54_INTERACT_4"/>
    <property type="match status" value="1"/>
</dbReference>
<keyword evidence="5" id="KW-0547">Nucleotide-binding</keyword>
<keyword evidence="6" id="KW-0067">ATP-binding</keyword>
<evidence type="ECO:0000313" key="15">
    <source>
        <dbReference type="Proteomes" id="UP000198994"/>
    </source>
</evidence>
<proteinExistence type="predicted"/>
<feature type="domain" description="Response regulatory" evidence="13">
    <location>
        <begin position="3"/>
        <end position="119"/>
    </location>
</feature>
<keyword evidence="8" id="KW-0805">Transcription regulation</keyword>
<evidence type="ECO:0000256" key="3">
    <source>
        <dbReference type="ARBA" id="ARBA00015308"/>
    </source>
</evidence>
<dbReference type="Pfam" id="PF00072">
    <property type="entry name" value="Response_reg"/>
    <property type="match status" value="1"/>
</dbReference>
<dbReference type="InterPro" id="IPR002078">
    <property type="entry name" value="Sigma_54_int"/>
</dbReference>
<feature type="modified residue" description="4-aspartylphosphate" evidence="11">
    <location>
        <position position="52"/>
    </location>
</feature>
<dbReference type="InterPro" id="IPR002197">
    <property type="entry name" value="HTH_Fis"/>
</dbReference>
<dbReference type="FunFam" id="3.40.50.300:FF:000006">
    <property type="entry name" value="DNA-binding transcriptional regulator NtrC"/>
    <property type="match status" value="1"/>
</dbReference>
<dbReference type="InterPro" id="IPR027417">
    <property type="entry name" value="P-loop_NTPase"/>
</dbReference>
<evidence type="ECO:0000256" key="11">
    <source>
        <dbReference type="PROSITE-ProRule" id="PRU00169"/>
    </source>
</evidence>
<dbReference type="GO" id="GO:0005524">
    <property type="term" value="F:ATP binding"/>
    <property type="evidence" value="ECO:0007669"/>
    <property type="project" value="UniProtKB-KW"/>
</dbReference>
<evidence type="ECO:0000256" key="10">
    <source>
        <dbReference type="ARBA" id="ARBA00023163"/>
    </source>
</evidence>
<dbReference type="SMART" id="SM00448">
    <property type="entry name" value="REC"/>
    <property type="match status" value="1"/>
</dbReference>
<evidence type="ECO:0000256" key="1">
    <source>
        <dbReference type="ARBA" id="ARBA00002167"/>
    </source>
</evidence>
<evidence type="ECO:0000256" key="2">
    <source>
        <dbReference type="ARBA" id="ARBA00011135"/>
    </source>
</evidence>
<dbReference type="Pfam" id="PF02954">
    <property type="entry name" value="HTH_8"/>
    <property type="match status" value="1"/>
</dbReference>
<evidence type="ECO:0000256" key="8">
    <source>
        <dbReference type="ARBA" id="ARBA00023015"/>
    </source>
</evidence>
<dbReference type="FunFam" id="1.10.10.60:FF:000165">
    <property type="entry name" value="Two-component system nitrogen regulation response regulator NtrX"/>
    <property type="match status" value="1"/>
</dbReference>
<dbReference type="Gene3D" id="3.40.50.2300">
    <property type="match status" value="1"/>
</dbReference>
<dbReference type="OrthoDB" id="9802388at2"/>
<organism evidence="14 15">
    <name type="scientific">Salipiger thiooxidans</name>
    <dbReference type="NCBI Taxonomy" id="282683"/>
    <lineage>
        <taxon>Bacteria</taxon>
        <taxon>Pseudomonadati</taxon>
        <taxon>Pseudomonadota</taxon>
        <taxon>Alphaproteobacteria</taxon>
        <taxon>Rhodobacterales</taxon>
        <taxon>Roseobacteraceae</taxon>
        <taxon>Salipiger</taxon>
    </lineage>
</organism>
<dbReference type="InterPro" id="IPR058031">
    <property type="entry name" value="AAA_lid_NorR"/>
</dbReference>